<dbReference type="PANTHER" id="PTHR10169:SF36">
    <property type="entry name" value="DNA TOPOISOMERASE 2-BETA"/>
    <property type="match status" value="1"/>
</dbReference>
<dbReference type="PROSITE" id="PS52040">
    <property type="entry name" value="TOPO_IIA"/>
    <property type="match status" value="2"/>
</dbReference>
<evidence type="ECO:0000256" key="3">
    <source>
        <dbReference type="SAM" id="MobiDB-lite"/>
    </source>
</evidence>
<evidence type="ECO:0000313" key="6">
    <source>
        <dbReference type="Proteomes" id="UP001434883"/>
    </source>
</evidence>
<dbReference type="InterPro" id="IPR013757">
    <property type="entry name" value="Topo_IIA_A_a_sf"/>
</dbReference>
<evidence type="ECO:0000256" key="1">
    <source>
        <dbReference type="ARBA" id="ARBA00023125"/>
    </source>
</evidence>
<comment type="caution">
    <text evidence="2">Lacks conserved residue(s) required for the propagation of feature annotation.</text>
</comment>
<dbReference type="InterPro" id="IPR013760">
    <property type="entry name" value="Topo_IIA-like_dom_sf"/>
</dbReference>
<reference evidence="5 6" key="1">
    <citation type="submission" date="2021-06" db="EMBL/GenBank/DDBJ databases">
        <authorList>
            <person name="Palmer J.M."/>
        </authorList>
    </citation>
    <scope>NUCLEOTIDE SEQUENCE [LARGE SCALE GENOMIC DNA]</scope>
    <source>
        <strain evidence="5 6">XC_2019</strain>
        <tissue evidence="5">Muscle</tissue>
    </source>
</reference>
<proteinExistence type="predicted"/>
<keyword evidence="6" id="KW-1185">Reference proteome</keyword>
<dbReference type="Gene3D" id="3.90.199.10">
    <property type="entry name" value="Topoisomerase II, domain 5"/>
    <property type="match status" value="2"/>
</dbReference>
<protein>
    <recommendedName>
        <fullName evidence="4">Topo IIA-type catalytic domain-containing protein</fullName>
    </recommendedName>
</protein>
<evidence type="ECO:0000256" key="2">
    <source>
        <dbReference type="PROSITE-ProRule" id="PRU01384"/>
    </source>
</evidence>
<keyword evidence="1 2" id="KW-0238">DNA-binding</keyword>
<dbReference type="InterPro" id="IPR002205">
    <property type="entry name" value="Topo_IIA_dom_A"/>
</dbReference>
<name>A0ABV0R5X4_9TELE</name>
<sequence length="418" mass="47429">MDFNLLKFLYDDNQKVEPEWYIPIIPMVLVNGAEGIGTGWACKIPNYDPREIVNNINRMLNHQDPLPMGTDKTPALISDYKEYHTDATVKFVVRMSEEKLAQAEAVGLHKVFKLQSSLTCNSMVLFDHMGCLKRYDSVQDILKEFFELRLHYYKLRKDWLLGSLGAEASKLSNQARFVLEKIEGKISIGKAIKLVKGKVGKPKVKKMNLEETMPSPFGRRVDPPTQPIKSDAAKKLTKKKKVTTQSSPIINHRDGLLSEQPLAFNETQIQTKPPVWHQRRGAVLSRVSTEVKASKPKYTFDFSEEEEADEEENGDNDVASSPVRSVKDDFGFSDTKDRDSDQNEDEEEEENNEDSYSSPKKKPMNVLTGSCLYILIVLQMAPGRTVTKTPARSSPPTPAAQRLTKYRQQRKVMSQISQ</sequence>
<dbReference type="EMBL" id="JAHRIN010034502">
    <property type="protein sequence ID" value="MEQ2203426.1"/>
    <property type="molecule type" value="Genomic_DNA"/>
</dbReference>
<comment type="caution">
    <text evidence="5">The sequence shown here is derived from an EMBL/GenBank/DDBJ whole genome shotgun (WGS) entry which is preliminary data.</text>
</comment>
<evidence type="ECO:0000259" key="4">
    <source>
        <dbReference type="PROSITE" id="PS52040"/>
    </source>
</evidence>
<dbReference type="SMART" id="SM00434">
    <property type="entry name" value="TOP4c"/>
    <property type="match status" value="1"/>
</dbReference>
<feature type="region of interest" description="Disordered" evidence="3">
    <location>
        <begin position="385"/>
        <end position="418"/>
    </location>
</feature>
<evidence type="ECO:0000313" key="5">
    <source>
        <dbReference type="EMBL" id="MEQ2203426.1"/>
    </source>
</evidence>
<dbReference type="SUPFAM" id="SSF56719">
    <property type="entry name" value="Type II DNA topoisomerase"/>
    <property type="match status" value="1"/>
</dbReference>
<accession>A0ABV0R5X4</accession>
<dbReference type="Proteomes" id="UP001434883">
    <property type="component" value="Unassembled WGS sequence"/>
</dbReference>
<organism evidence="5 6">
    <name type="scientific">Xenoophorus captivus</name>
    <dbReference type="NCBI Taxonomy" id="1517983"/>
    <lineage>
        <taxon>Eukaryota</taxon>
        <taxon>Metazoa</taxon>
        <taxon>Chordata</taxon>
        <taxon>Craniata</taxon>
        <taxon>Vertebrata</taxon>
        <taxon>Euteleostomi</taxon>
        <taxon>Actinopterygii</taxon>
        <taxon>Neopterygii</taxon>
        <taxon>Teleostei</taxon>
        <taxon>Neoteleostei</taxon>
        <taxon>Acanthomorphata</taxon>
        <taxon>Ovalentaria</taxon>
        <taxon>Atherinomorphae</taxon>
        <taxon>Cyprinodontiformes</taxon>
        <taxon>Goodeidae</taxon>
        <taxon>Xenoophorus</taxon>
    </lineage>
</organism>
<dbReference type="PANTHER" id="PTHR10169">
    <property type="entry name" value="DNA TOPOISOMERASE/GYRASE"/>
    <property type="match status" value="1"/>
</dbReference>
<feature type="region of interest" description="Disordered" evidence="3">
    <location>
        <begin position="298"/>
        <end position="363"/>
    </location>
</feature>
<gene>
    <name evidence="5" type="ORF">XENOCAPTIV_029898</name>
</gene>
<dbReference type="Gene3D" id="1.10.268.10">
    <property type="entry name" value="Topoisomerase, domain 3"/>
    <property type="match status" value="1"/>
</dbReference>
<dbReference type="Pfam" id="PF00521">
    <property type="entry name" value="DNA_topoisoIV"/>
    <property type="match status" value="2"/>
</dbReference>
<feature type="domain" description="Topo IIA-type catalytic" evidence="4">
    <location>
        <begin position="1"/>
        <end position="64"/>
    </location>
</feature>
<feature type="compositionally biased region" description="Basic and acidic residues" evidence="3">
    <location>
        <begin position="325"/>
        <end position="341"/>
    </location>
</feature>
<dbReference type="Gene3D" id="3.30.1360.40">
    <property type="match status" value="1"/>
</dbReference>
<dbReference type="InterPro" id="IPR050634">
    <property type="entry name" value="DNA_Topoisomerase_II"/>
</dbReference>
<feature type="compositionally biased region" description="Acidic residues" evidence="3">
    <location>
        <begin position="342"/>
        <end position="353"/>
    </location>
</feature>
<dbReference type="InterPro" id="IPR013758">
    <property type="entry name" value="Topo_IIA_A/C_ab"/>
</dbReference>
<feature type="domain" description="Topo IIA-type catalytic" evidence="4">
    <location>
        <begin position="68"/>
        <end position="255"/>
    </location>
</feature>
<feature type="compositionally biased region" description="Acidic residues" evidence="3">
    <location>
        <begin position="302"/>
        <end position="315"/>
    </location>
</feature>